<dbReference type="InterPro" id="IPR033468">
    <property type="entry name" value="Metaxin_GST"/>
</dbReference>
<evidence type="ECO:0000256" key="1">
    <source>
        <dbReference type="ARBA" id="ARBA00006475"/>
    </source>
</evidence>
<sequence>MLVDFFQPSFCVSNLQFPLIVKYIHLYSLPKHGIHQKQIKKCISSAISVTFLLLFLKRSKDSNYSLNCKHFLRCVISCDSKSVLFVKMTNVIDCIKTWIGVNHGTIALSIGGIFVAVKVGSKLKEMSDSCRAKKALKKWENSPRDVVILHTLPRGKPVPNLSPFAMKLETFLRMAEIPYELDFENPWGMKGKTPWITLNGEHITDSQIIIERLCRERNIVIGNYSEEQQATARAVRIMMDEYLYWGIGLWRWNYSGGKGLDKLFDMPTFSLKMMYKYINKRIQETAWAQGIGRHTQEQVIEMTKEVLRTSSLILGSKKFLLGDEPCKEDCSFFGFLAMVKWAAPGSPHGKYFNEELENLNNYCDRMKERFWKDWDSCLAKSNQTSDYKAAKSL</sequence>
<dbReference type="EMBL" id="CAXLJM020000028">
    <property type="protein sequence ID" value="CAL8096537.1"/>
    <property type="molecule type" value="Genomic_DNA"/>
</dbReference>
<dbReference type="InterPro" id="IPR050931">
    <property type="entry name" value="Mito_Protein_Transport_Metaxin"/>
</dbReference>
<dbReference type="SUPFAM" id="SSF47616">
    <property type="entry name" value="GST C-terminal domain-like"/>
    <property type="match status" value="1"/>
</dbReference>
<proteinExistence type="inferred from homology"/>
<dbReference type="Pfam" id="PF17171">
    <property type="entry name" value="GST_C_6"/>
    <property type="match status" value="1"/>
</dbReference>
<dbReference type="PANTHER" id="PTHR12289">
    <property type="entry name" value="METAXIN RELATED"/>
    <property type="match status" value="1"/>
</dbReference>
<dbReference type="SFLD" id="SFLDS00019">
    <property type="entry name" value="Glutathione_Transferase_(cytos"/>
    <property type="match status" value="1"/>
</dbReference>
<evidence type="ECO:0000313" key="4">
    <source>
        <dbReference type="EMBL" id="CAL8096537.1"/>
    </source>
</evidence>
<comment type="caution">
    <text evidence="4">The sequence shown here is derived from an EMBL/GenBank/DDBJ whole genome shotgun (WGS) entry which is preliminary data.</text>
</comment>
<evidence type="ECO:0000259" key="2">
    <source>
        <dbReference type="Pfam" id="PF17171"/>
    </source>
</evidence>
<dbReference type="SFLD" id="SFLDG01200">
    <property type="entry name" value="SUF1.1"/>
    <property type="match status" value="1"/>
</dbReference>
<dbReference type="SFLD" id="SFLDG01180">
    <property type="entry name" value="SUF1"/>
    <property type="match status" value="1"/>
</dbReference>
<name>A0ABP1QB90_9HEXA</name>
<dbReference type="PANTHER" id="PTHR12289:SF41">
    <property type="entry name" value="FAILED AXON CONNECTIONS-RELATED"/>
    <property type="match status" value="1"/>
</dbReference>
<dbReference type="Pfam" id="PF17172">
    <property type="entry name" value="GST_N_4"/>
    <property type="match status" value="1"/>
</dbReference>
<dbReference type="Proteomes" id="UP001642540">
    <property type="component" value="Unassembled WGS sequence"/>
</dbReference>
<gene>
    <name evidence="4" type="ORF">ODALV1_LOCUS9388</name>
</gene>
<comment type="similarity">
    <text evidence="1">Belongs to the FAX family.</text>
</comment>
<dbReference type="InterPro" id="IPR036249">
    <property type="entry name" value="Thioredoxin-like_sf"/>
</dbReference>
<dbReference type="InterPro" id="IPR012336">
    <property type="entry name" value="Thioredoxin-like_fold"/>
</dbReference>
<protein>
    <recommendedName>
        <fullName evidence="6">Failed axon connections</fullName>
    </recommendedName>
</protein>
<evidence type="ECO:0000313" key="5">
    <source>
        <dbReference type="Proteomes" id="UP001642540"/>
    </source>
</evidence>
<dbReference type="CDD" id="cd03193">
    <property type="entry name" value="GST_C_Metaxin"/>
    <property type="match status" value="1"/>
</dbReference>
<accession>A0ABP1QB90</accession>
<reference evidence="4 5" key="1">
    <citation type="submission" date="2024-08" db="EMBL/GenBank/DDBJ databases">
        <authorList>
            <person name="Cucini C."/>
            <person name="Frati F."/>
        </authorList>
    </citation>
    <scope>NUCLEOTIDE SEQUENCE [LARGE SCALE GENOMIC DNA]</scope>
</reference>
<dbReference type="Gene3D" id="1.20.1050.10">
    <property type="match status" value="1"/>
</dbReference>
<dbReference type="InterPro" id="IPR040079">
    <property type="entry name" value="Glutathione_S-Trfase"/>
</dbReference>
<feature type="domain" description="Metaxin glutathione S-transferase" evidence="2">
    <location>
        <begin position="304"/>
        <end position="366"/>
    </location>
</feature>
<dbReference type="InterPro" id="IPR036282">
    <property type="entry name" value="Glutathione-S-Trfase_C_sf"/>
</dbReference>
<evidence type="ECO:0000259" key="3">
    <source>
        <dbReference type="Pfam" id="PF17172"/>
    </source>
</evidence>
<dbReference type="SUPFAM" id="SSF52833">
    <property type="entry name" value="Thioredoxin-like"/>
    <property type="match status" value="1"/>
</dbReference>
<organism evidence="4 5">
    <name type="scientific">Orchesella dallaii</name>
    <dbReference type="NCBI Taxonomy" id="48710"/>
    <lineage>
        <taxon>Eukaryota</taxon>
        <taxon>Metazoa</taxon>
        <taxon>Ecdysozoa</taxon>
        <taxon>Arthropoda</taxon>
        <taxon>Hexapoda</taxon>
        <taxon>Collembola</taxon>
        <taxon>Entomobryomorpha</taxon>
        <taxon>Entomobryoidea</taxon>
        <taxon>Orchesellidae</taxon>
        <taxon>Orchesellinae</taxon>
        <taxon>Orchesella</taxon>
    </lineage>
</organism>
<evidence type="ECO:0008006" key="6">
    <source>
        <dbReference type="Google" id="ProtNLM"/>
    </source>
</evidence>
<dbReference type="Gene3D" id="3.40.30.10">
    <property type="entry name" value="Glutaredoxin"/>
    <property type="match status" value="1"/>
</dbReference>
<dbReference type="InterPro" id="IPR026928">
    <property type="entry name" value="FAX/IsoI-like"/>
</dbReference>
<keyword evidence="5" id="KW-1185">Reference proteome</keyword>
<feature type="domain" description="Thioredoxin-like fold" evidence="3">
    <location>
        <begin position="163"/>
        <end position="255"/>
    </location>
</feature>